<keyword evidence="10" id="KW-1185">Reference proteome</keyword>
<sequence>MPQSKQRGGAASAASKDSKYDLGKISARVDRVNVSGLLRTHNDYVMRAADGLFKADNFQDLMLEAMSTKSYLHELGIFKDVSVHIDVSRGADASPQGYEITFKGNEYSRLMGSAGTEVGQNEGSLRTELTIPNILGRGESISLQGSYSNTRANDLQLKFWKPFFHTRFRENRPEFSFSIFRQTDRFDISSFQSTNLGYLIDFSAHSSLGVDLTHSLQYENSIRNVGLLNKSVPFSIREHCGPKLASLVRYSVVFDNRDANVFATRGILLKSTNEYCGLGGNIAYTSSTAHGEVNVPLFSGYVAQFCGRVGIVKETKQTTLLPIGSLFYCGGPMTLRGFKYGGAGPVVDGTPIGAQTYWCTGAHLWAPLPFAGVFKSLASNFRMHFFYNIGNTNSFSFENMRTAFGMGLAFKFADRARIELNYCIPVRRQATDKILNGFQFGIGYEFI</sequence>
<keyword evidence="5" id="KW-1000">Mitochondrion outer membrane</keyword>
<organism evidence="9 10">
    <name type="scientific">Drosophila madeirensis</name>
    <name type="common">Fruit fly</name>
    <dbReference type="NCBI Taxonomy" id="30013"/>
    <lineage>
        <taxon>Eukaryota</taxon>
        <taxon>Metazoa</taxon>
        <taxon>Ecdysozoa</taxon>
        <taxon>Arthropoda</taxon>
        <taxon>Hexapoda</taxon>
        <taxon>Insecta</taxon>
        <taxon>Pterygota</taxon>
        <taxon>Neoptera</taxon>
        <taxon>Endopterygota</taxon>
        <taxon>Diptera</taxon>
        <taxon>Brachycera</taxon>
        <taxon>Muscomorpha</taxon>
        <taxon>Ephydroidea</taxon>
        <taxon>Drosophilidae</taxon>
        <taxon>Drosophila</taxon>
        <taxon>Sophophora</taxon>
    </lineage>
</organism>
<evidence type="ECO:0000313" key="9">
    <source>
        <dbReference type="EMBL" id="BFG05176.1"/>
    </source>
</evidence>
<dbReference type="Pfam" id="PF01103">
    <property type="entry name" value="Omp85"/>
    <property type="match status" value="1"/>
</dbReference>
<dbReference type="GO" id="GO:0045040">
    <property type="term" value="P:protein insertion into mitochondrial outer membrane"/>
    <property type="evidence" value="ECO:0007669"/>
    <property type="project" value="TreeGrafter"/>
</dbReference>
<evidence type="ECO:0000256" key="2">
    <source>
        <dbReference type="ARBA" id="ARBA00010913"/>
    </source>
</evidence>
<dbReference type="GO" id="GO:0033108">
    <property type="term" value="P:mitochondrial respiratory chain complex assembly"/>
    <property type="evidence" value="ECO:0007669"/>
    <property type="project" value="TreeGrafter"/>
</dbReference>
<comment type="subcellular location">
    <subcellularLocation>
        <location evidence="1">Mitochondrion outer membrane</location>
        <topology evidence="1">Multi-pass membrane protein</topology>
    </subcellularLocation>
</comment>
<dbReference type="PANTHER" id="PTHR12815">
    <property type="entry name" value="SORTING AND ASSEMBLY MACHINERY SAMM50 PROTEIN FAMILY MEMBER"/>
    <property type="match status" value="1"/>
</dbReference>
<protein>
    <submittedName>
        <fullName evidence="9">SAM50-like protein</fullName>
    </submittedName>
</protein>
<dbReference type="PANTHER" id="PTHR12815:SF18">
    <property type="entry name" value="SORTING AND ASSEMBLY MACHINERY COMPONENT 50 HOMOLOG"/>
    <property type="match status" value="1"/>
</dbReference>
<evidence type="ECO:0000256" key="7">
    <source>
        <dbReference type="ARBA" id="ARBA00023136"/>
    </source>
</evidence>
<evidence type="ECO:0000256" key="3">
    <source>
        <dbReference type="ARBA" id="ARBA00022452"/>
    </source>
</evidence>
<evidence type="ECO:0000313" key="10">
    <source>
        <dbReference type="Proteomes" id="UP001500889"/>
    </source>
</evidence>
<dbReference type="AlphaFoldDB" id="A0AAU9GC05"/>
<dbReference type="InterPro" id="IPR039910">
    <property type="entry name" value="D15-like"/>
</dbReference>
<evidence type="ECO:0000256" key="5">
    <source>
        <dbReference type="ARBA" id="ARBA00022787"/>
    </source>
</evidence>
<keyword evidence="4" id="KW-0812">Transmembrane</keyword>
<proteinExistence type="inferred from homology"/>
<dbReference type="Proteomes" id="UP001500889">
    <property type="component" value="Chromosome E"/>
</dbReference>
<keyword evidence="3" id="KW-1134">Transmembrane beta strand</keyword>
<evidence type="ECO:0000256" key="4">
    <source>
        <dbReference type="ARBA" id="ARBA00022692"/>
    </source>
</evidence>
<dbReference type="EMBL" id="AP029267">
    <property type="protein sequence ID" value="BFG05176.1"/>
    <property type="molecule type" value="Genomic_DNA"/>
</dbReference>
<keyword evidence="7" id="KW-0472">Membrane</keyword>
<dbReference type="PROSITE" id="PS51779">
    <property type="entry name" value="POTRA"/>
    <property type="match status" value="1"/>
</dbReference>
<dbReference type="GO" id="GO:0005741">
    <property type="term" value="C:mitochondrial outer membrane"/>
    <property type="evidence" value="ECO:0007669"/>
    <property type="project" value="UniProtKB-SubCell"/>
</dbReference>
<accession>A0AAU9GC05</accession>
<dbReference type="InterPro" id="IPR034746">
    <property type="entry name" value="POTRA"/>
</dbReference>
<name>A0AAU9GC05_DROMD</name>
<dbReference type="Gene3D" id="2.40.160.50">
    <property type="entry name" value="membrane protein fhac: a member of the omp85/tpsb transporter family"/>
    <property type="match status" value="1"/>
</dbReference>
<evidence type="ECO:0000256" key="1">
    <source>
        <dbReference type="ARBA" id="ARBA00004374"/>
    </source>
</evidence>
<evidence type="ECO:0000259" key="8">
    <source>
        <dbReference type="PROSITE" id="PS51779"/>
    </source>
</evidence>
<reference evidence="9 10" key="1">
    <citation type="submission" date="2024-02" db="EMBL/GenBank/DDBJ databases">
        <title>A chromosome-level genome assembly of Drosophila madeirensis, a fruit fly species endemic to Madeira island.</title>
        <authorList>
            <person name="Tomihara K."/>
            <person name="Llopart A."/>
            <person name="Yamamoto D."/>
        </authorList>
    </citation>
    <scope>NUCLEOTIDE SEQUENCE [LARGE SCALE GENOMIC DNA]</scope>
    <source>
        <strain evidence="9 10">RF1</strain>
    </source>
</reference>
<dbReference type="InterPro" id="IPR000184">
    <property type="entry name" value="Bac_surfAg_D15"/>
</dbReference>
<comment type="similarity">
    <text evidence="2">Belongs to the SAM50/omp85 family.</text>
</comment>
<feature type="domain" description="POTRA" evidence="8">
    <location>
        <begin position="27"/>
        <end position="105"/>
    </location>
</feature>
<dbReference type="FunFam" id="2.40.160.50:FF:000002">
    <property type="entry name" value="sorting and assembly machinery component 50 homolog"/>
    <property type="match status" value="1"/>
</dbReference>
<evidence type="ECO:0000256" key="6">
    <source>
        <dbReference type="ARBA" id="ARBA00023128"/>
    </source>
</evidence>
<keyword evidence="6" id="KW-0496">Mitochondrion</keyword>
<gene>
    <name evidence="9" type="ORF">DMAD_03971</name>
</gene>